<feature type="compositionally biased region" description="Low complexity" evidence="1">
    <location>
        <begin position="36"/>
        <end position="55"/>
    </location>
</feature>
<evidence type="ECO:0000313" key="3">
    <source>
        <dbReference type="EMBL" id="OQJ64273.1"/>
    </source>
</evidence>
<dbReference type="Proteomes" id="UP000215316">
    <property type="component" value="Unassembled WGS sequence"/>
</dbReference>
<comment type="caution">
    <text evidence="2">The sequence shown here is derived from an EMBL/GenBank/DDBJ whole genome shotgun (WGS) entry which is preliminary data.</text>
</comment>
<feature type="region of interest" description="Disordered" evidence="1">
    <location>
        <begin position="36"/>
        <end position="57"/>
    </location>
</feature>
<dbReference type="AlphaFoldDB" id="A0A225C6X3"/>
<evidence type="ECO:0000313" key="2">
    <source>
        <dbReference type="EMBL" id="OQJ61540.1"/>
    </source>
</evidence>
<proteinExistence type="predicted"/>
<reference evidence="2" key="2">
    <citation type="submission" date="2017-08" db="EMBL/GenBank/DDBJ databases">
        <title>Genomes of multiple Clavibacter strains from different subspecies.</title>
        <authorList>
            <person name="Yuan X.-K."/>
            <person name="Li X.-S."/>
            <person name="Nie J."/>
            <person name="De Boer S.H."/>
        </authorList>
    </citation>
    <scope>NUCLEOTIDE SEQUENCE [LARGE SCALE GENOMIC DNA]</scope>
    <source>
        <strain evidence="2">ATCC 33566</strain>
    </source>
</reference>
<organism evidence="2 4">
    <name type="scientific">Clavibacter tessellarius</name>
    <dbReference type="NCBI Taxonomy" id="31965"/>
    <lineage>
        <taxon>Bacteria</taxon>
        <taxon>Bacillati</taxon>
        <taxon>Actinomycetota</taxon>
        <taxon>Actinomycetes</taxon>
        <taxon>Micrococcales</taxon>
        <taxon>Microbacteriaceae</taxon>
        <taxon>Clavibacter</taxon>
    </lineage>
</organism>
<sequence>MDRPGRALRLALAAGAVAMLSGCVYDVSDYGLETPGPSGAAPSASPTASPTAGAAELGLPAGCTPADLAIDWAEPESGPADELLAVRVLTVRIPSAGEQPGLGSTTQRVTRTDTALRPALRLRLDERDGSAVPVADGLAPPETWAAFLGADLRDRDLVGPRFGRPLQITSFDPALDRAARYVIGYLGSAQSAHVTVTGCDGGFRGSGTLEGLDPTRSAGAVLLECGVPPGDQYDRWDLLEPYCADVAPGADGEAQPEP</sequence>
<dbReference type="PROSITE" id="PS51257">
    <property type="entry name" value="PROKAR_LIPOPROTEIN"/>
    <property type="match status" value="1"/>
</dbReference>
<evidence type="ECO:0000256" key="1">
    <source>
        <dbReference type="SAM" id="MobiDB-lite"/>
    </source>
</evidence>
<protein>
    <recommendedName>
        <fullName evidence="5">Lipoprotein</fullName>
    </recommendedName>
</protein>
<dbReference type="RefSeq" id="WP_094125979.1">
    <property type="nucleotide sequence ID" value="NZ_CP040788.1"/>
</dbReference>
<name>A0A225C6X3_9MICO</name>
<reference evidence="2" key="1">
    <citation type="submission" date="2017-03" db="EMBL/GenBank/DDBJ databases">
        <authorList>
            <person name="Afonso C.L."/>
            <person name="Miller P.J."/>
            <person name="Scott M.A."/>
            <person name="Spackman E."/>
            <person name="Goraichik I."/>
            <person name="Dimitrov K.M."/>
            <person name="Suarez D.L."/>
            <person name="Swayne D.E."/>
        </authorList>
    </citation>
    <scope>NUCLEOTIDE SEQUENCE [LARGE SCALE GENOMIC DNA]</scope>
    <source>
        <strain evidence="2">ATCC 33566</strain>
    </source>
</reference>
<dbReference type="EMBL" id="MZMQ01000001">
    <property type="protein sequence ID" value="OQJ64273.1"/>
    <property type="molecule type" value="Genomic_DNA"/>
</dbReference>
<dbReference type="OrthoDB" id="5123319at2"/>
<accession>A0A225C6X3</accession>
<gene>
    <name evidence="2" type="ORF">B5P24_00040</name>
    <name evidence="3" type="ORF">B5P24_15355</name>
</gene>
<evidence type="ECO:0008006" key="5">
    <source>
        <dbReference type="Google" id="ProtNLM"/>
    </source>
</evidence>
<evidence type="ECO:0000313" key="4">
    <source>
        <dbReference type="Proteomes" id="UP000215316"/>
    </source>
</evidence>
<dbReference type="EMBL" id="MZMQ01000001">
    <property type="protein sequence ID" value="OQJ61540.1"/>
    <property type="molecule type" value="Genomic_DNA"/>
</dbReference>
<keyword evidence="4" id="KW-1185">Reference proteome</keyword>